<name>A0A2S5BFD4_9BASI</name>
<evidence type="ECO:0000313" key="9">
    <source>
        <dbReference type="EMBL" id="POY75488.1"/>
    </source>
</evidence>
<dbReference type="EMBL" id="PJQD01000014">
    <property type="protein sequence ID" value="POY75488.1"/>
    <property type="molecule type" value="Genomic_DNA"/>
</dbReference>
<dbReference type="AlphaFoldDB" id="A0A2S5BFD4"/>
<dbReference type="GO" id="GO:0005737">
    <property type="term" value="C:cytoplasm"/>
    <property type="evidence" value="ECO:0007669"/>
    <property type="project" value="UniProtKB-SubCell"/>
</dbReference>
<dbReference type="EC" id="2.7.1.146" evidence="9"/>
<keyword evidence="5" id="KW-0539">Nucleus</keyword>
<evidence type="ECO:0000256" key="2">
    <source>
        <dbReference type="ARBA" id="ARBA00004496"/>
    </source>
</evidence>
<protein>
    <submittedName>
        <fullName evidence="9">Putative ADP-specific phosphofructokinase</fullName>
        <ecNumber evidence="9">2.7.1.146</ecNumber>
    </submittedName>
</protein>
<feature type="domain" description="DEUBAD" evidence="7">
    <location>
        <begin position="216"/>
        <end position="331"/>
    </location>
</feature>
<feature type="compositionally biased region" description="Basic and acidic residues" evidence="6">
    <location>
        <begin position="320"/>
        <end position="333"/>
    </location>
</feature>
<dbReference type="GO" id="GO:0008541">
    <property type="term" value="C:proteasome regulatory particle, lid subcomplex"/>
    <property type="evidence" value="ECO:0007669"/>
    <property type="project" value="TreeGrafter"/>
</dbReference>
<keyword evidence="9" id="KW-0808">Transferase</keyword>
<feature type="compositionally biased region" description="Low complexity" evidence="6">
    <location>
        <begin position="138"/>
        <end position="153"/>
    </location>
</feature>
<dbReference type="Pfam" id="PF16550">
    <property type="entry name" value="RPN13_C"/>
    <property type="match status" value="1"/>
</dbReference>
<dbReference type="InterPro" id="IPR038633">
    <property type="entry name" value="Rpn13/ADRM1_Pru_sf"/>
</dbReference>
<dbReference type="InterPro" id="IPR032368">
    <property type="entry name" value="RPN13_DEUBAD"/>
</dbReference>
<feature type="region of interest" description="Disordered" evidence="6">
    <location>
        <begin position="124"/>
        <end position="154"/>
    </location>
</feature>
<proteinExistence type="predicted"/>
<keyword evidence="3" id="KW-0963">Cytoplasm</keyword>
<dbReference type="GO" id="GO:0005634">
    <property type="term" value="C:nucleus"/>
    <property type="evidence" value="ECO:0007669"/>
    <property type="project" value="UniProtKB-SubCell"/>
</dbReference>
<dbReference type="Gene3D" id="2.30.29.70">
    <property type="entry name" value="Proteasomal ubiquitin receptor Rpn13/ADRM1"/>
    <property type="match status" value="1"/>
</dbReference>
<accession>A0A2S5BFD4</accession>
<dbReference type="InterPro" id="IPR044868">
    <property type="entry name" value="Rpn13/ADRM1_Pru"/>
</dbReference>
<dbReference type="PROSITE" id="PS51916">
    <property type="entry name" value="DEUBAD"/>
    <property type="match status" value="1"/>
</dbReference>
<dbReference type="Proteomes" id="UP000237144">
    <property type="component" value="Unassembled WGS sequence"/>
</dbReference>
<dbReference type="GO" id="GO:0070628">
    <property type="term" value="F:proteasome binding"/>
    <property type="evidence" value="ECO:0007669"/>
    <property type="project" value="TreeGrafter"/>
</dbReference>
<dbReference type="Gene3D" id="1.10.2020.20">
    <property type="match status" value="1"/>
</dbReference>
<dbReference type="PANTHER" id="PTHR12225">
    <property type="entry name" value="ADHESION REGULATING MOLECULE 1 110 KDA CELL MEMBRANE GLYCOPROTEIN"/>
    <property type="match status" value="1"/>
</dbReference>
<sequence>MSARLMQFRAGRAFRQGETNTVVPEAGRGLVYLQEEDGLLHFCYKNLETNQVDEDLIIFPGDASFANATPDRVHVLRFNSSSARHFFWHQDPQLDQAEFEQRGRRVNELIGAEPVDVAAPAAPAAGNMDVEPSSGDVAMSDAPASSTASDSTAFETPAVARTVPDSQTAAAAAAAPPGAPRKLGQAEQLAQLQSILAGLGGTSNTNAASLLQSATHSGGVPEFTLPDVLTPSAATSLIASLPDSSLSHLSSFLPTRVPTLPLSTPAEQRASLIRAVGSPEFRRALASLERALRTGATGPLVQGLGMQARAAHGTQEFLEEVQRQADQEREREGGGAGASEPGSAP</sequence>
<evidence type="ECO:0000259" key="8">
    <source>
        <dbReference type="PROSITE" id="PS51917"/>
    </source>
</evidence>
<evidence type="ECO:0000256" key="5">
    <source>
        <dbReference type="ARBA" id="ARBA00023242"/>
    </source>
</evidence>
<reference evidence="9 10" key="1">
    <citation type="journal article" date="2018" name="Front. Microbiol.">
        <title>Prospects for Fungal Bioremediation of Acidic Radioactive Waste Sites: Characterization and Genome Sequence of Rhodotorula taiwanensis MD1149.</title>
        <authorList>
            <person name="Tkavc R."/>
            <person name="Matrosova V.Y."/>
            <person name="Grichenko O.E."/>
            <person name="Gostincar C."/>
            <person name="Volpe R.P."/>
            <person name="Klimenkova P."/>
            <person name="Gaidamakova E.K."/>
            <person name="Zhou C.E."/>
            <person name="Stewart B.J."/>
            <person name="Lyman M.G."/>
            <person name="Malfatti S.A."/>
            <person name="Rubinfeld B."/>
            <person name="Courtot M."/>
            <person name="Singh J."/>
            <person name="Dalgard C.L."/>
            <person name="Hamilton T."/>
            <person name="Frey K.G."/>
            <person name="Gunde-Cimerman N."/>
            <person name="Dugan L."/>
            <person name="Daly M.J."/>
        </authorList>
    </citation>
    <scope>NUCLEOTIDE SEQUENCE [LARGE SCALE GENOMIC DNA]</scope>
    <source>
        <strain evidence="9 10">MD1149</strain>
    </source>
</reference>
<dbReference type="InterPro" id="IPR006773">
    <property type="entry name" value="Rpn13/ADRM1"/>
</dbReference>
<evidence type="ECO:0000256" key="4">
    <source>
        <dbReference type="ARBA" id="ARBA00022942"/>
    </source>
</evidence>
<comment type="subcellular location">
    <subcellularLocation>
        <location evidence="2">Cytoplasm</location>
    </subcellularLocation>
    <subcellularLocation>
        <location evidence="1">Nucleus</location>
    </subcellularLocation>
</comment>
<dbReference type="STRING" id="741276.A0A2S5BFD4"/>
<evidence type="ECO:0000256" key="1">
    <source>
        <dbReference type="ARBA" id="ARBA00004123"/>
    </source>
</evidence>
<gene>
    <name evidence="9" type="ORF">BMF94_1390</name>
</gene>
<keyword evidence="10" id="KW-1185">Reference proteome</keyword>
<evidence type="ECO:0000256" key="3">
    <source>
        <dbReference type="ARBA" id="ARBA00022490"/>
    </source>
</evidence>
<dbReference type="OrthoDB" id="340431at2759"/>
<evidence type="ECO:0000313" key="10">
    <source>
        <dbReference type="Proteomes" id="UP000237144"/>
    </source>
</evidence>
<dbReference type="InterPro" id="IPR038108">
    <property type="entry name" value="RPN13_DEUBAD_sf"/>
</dbReference>
<feature type="region of interest" description="Disordered" evidence="6">
    <location>
        <begin position="311"/>
        <end position="345"/>
    </location>
</feature>
<dbReference type="GO" id="GO:0061133">
    <property type="term" value="F:endopeptidase activator activity"/>
    <property type="evidence" value="ECO:0007669"/>
    <property type="project" value="TreeGrafter"/>
</dbReference>
<keyword evidence="4" id="KW-0647">Proteasome</keyword>
<dbReference type="PANTHER" id="PTHR12225:SF0">
    <property type="entry name" value="PROTEASOMAL UBIQUITIN RECEPTOR ADRM1"/>
    <property type="match status" value="1"/>
</dbReference>
<dbReference type="InterPro" id="IPR044867">
    <property type="entry name" value="DEUBAD_dom"/>
</dbReference>
<comment type="caution">
    <text evidence="9">The sequence shown here is derived from an EMBL/GenBank/DDBJ whole genome shotgun (WGS) entry which is preliminary data.</text>
</comment>
<feature type="domain" description="Pru" evidence="8">
    <location>
        <begin position="1"/>
        <end position="113"/>
    </location>
</feature>
<organism evidence="9 10">
    <name type="scientific">Rhodotorula taiwanensis</name>
    <dbReference type="NCBI Taxonomy" id="741276"/>
    <lineage>
        <taxon>Eukaryota</taxon>
        <taxon>Fungi</taxon>
        <taxon>Dikarya</taxon>
        <taxon>Basidiomycota</taxon>
        <taxon>Pucciniomycotina</taxon>
        <taxon>Microbotryomycetes</taxon>
        <taxon>Sporidiobolales</taxon>
        <taxon>Sporidiobolaceae</taxon>
        <taxon>Rhodotorula</taxon>
    </lineage>
</organism>
<dbReference type="Pfam" id="PF04683">
    <property type="entry name" value="Rpn13_ADRM1_Pru"/>
    <property type="match status" value="1"/>
</dbReference>
<keyword evidence="9" id="KW-0418">Kinase</keyword>
<evidence type="ECO:0000256" key="6">
    <source>
        <dbReference type="SAM" id="MobiDB-lite"/>
    </source>
</evidence>
<evidence type="ECO:0000259" key="7">
    <source>
        <dbReference type="PROSITE" id="PS51916"/>
    </source>
</evidence>
<dbReference type="GO" id="GO:0043844">
    <property type="term" value="F:ADP-specific phosphofructokinase activity"/>
    <property type="evidence" value="ECO:0007669"/>
    <property type="project" value="UniProtKB-EC"/>
</dbReference>
<dbReference type="PROSITE" id="PS51917">
    <property type="entry name" value="PRU"/>
    <property type="match status" value="1"/>
</dbReference>